<keyword evidence="2" id="KW-1185">Reference proteome</keyword>
<dbReference type="EMBL" id="JALZ01000030">
    <property type="protein sequence ID" value="ETX13278.1"/>
    <property type="molecule type" value="Genomic_DNA"/>
</dbReference>
<protein>
    <submittedName>
        <fullName evidence="1">Uncharacterized protein</fullName>
    </submittedName>
</protein>
<evidence type="ECO:0000313" key="1">
    <source>
        <dbReference type="EMBL" id="ETX13278.1"/>
    </source>
</evidence>
<evidence type="ECO:0000313" key="2">
    <source>
        <dbReference type="Proteomes" id="UP000022447"/>
    </source>
</evidence>
<gene>
    <name evidence="1" type="ORF">OCH239_12280</name>
</gene>
<accession>X7EDS5</accession>
<dbReference type="Proteomes" id="UP000022447">
    <property type="component" value="Unassembled WGS sequence"/>
</dbReference>
<organism evidence="1 2">
    <name type="scientific">Roseivivax halodurans JCM 10272</name>
    <dbReference type="NCBI Taxonomy" id="1449350"/>
    <lineage>
        <taxon>Bacteria</taxon>
        <taxon>Pseudomonadati</taxon>
        <taxon>Pseudomonadota</taxon>
        <taxon>Alphaproteobacteria</taxon>
        <taxon>Rhodobacterales</taxon>
        <taxon>Roseobacteraceae</taxon>
        <taxon>Roseivivax</taxon>
    </lineage>
</organism>
<name>X7EDS5_9RHOB</name>
<dbReference type="STRING" id="1449350.OCH239_12280"/>
<proteinExistence type="predicted"/>
<comment type="caution">
    <text evidence="1">The sequence shown here is derived from an EMBL/GenBank/DDBJ whole genome shotgun (WGS) entry which is preliminary data.</text>
</comment>
<dbReference type="AlphaFoldDB" id="X7EDS5"/>
<reference evidence="1 2" key="1">
    <citation type="submission" date="2014-01" db="EMBL/GenBank/DDBJ databases">
        <title>Roseivivax halodurans JCM 10272 Genome Sequencing.</title>
        <authorList>
            <person name="Lai Q."/>
            <person name="Li G."/>
            <person name="Shao Z."/>
        </authorList>
    </citation>
    <scope>NUCLEOTIDE SEQUENCE [LARGE SCALE GENOMIC DNA]</scope>
    <source>
        <strain evidence="1 2">JCM 10272</strain>
    </source>
</reference>
<sequence>MKSRAASGDGAIDRQGPICELWQDALLKPGSQSRALPRVSTLDAQNANLELHHGQRRDVETAGVLVADPARDVWIGTTISDLAELGDDIGIE</sequence>